<accession>A0AAV5CS91</accession>
<dbReference type="InterPro" id="IPR056594">
    <property type="entry name" value="AT5G49610-like_b-prop"/>
</dbReference>
<evidence type="ECO:0000313" key="4">
    <source>
        <dbReference type="Proteomes" id="UP001054889"/>
    </source>
</evidence>
<dbReference type="Pfam" id="PF23635">
    <property type="entry name" value="Beta-prop_AT5G49610-like"/>
    <property type="match status" value="1"/>
</dbReference>
<sequence>MSAPGGSTPERWQGRSTKQPPEPAAAAVPIASVLGNRDLLADILLRVDSPTSLVRAALASKSWLCVVSDAAFLDRFRTLHPPRILGLSVGGVRTSPRLLPLPQPPELAAAARLAGLALANLDPADRCTDYCNGRLLIEKRDDACWNRPSCAMASLLHVGRQRNNLPSPPPLGRGSNGPVLNQMFHSYLMFLFEDDATSCLCLSMACDRTSVRADFSVLRSGVWGVQQSAVREMQQQPIQTLVGHKLLTGGKLYTMTSAGCILALDLATATFSTVELPDGAEHSASRKFSRAQKSGLYLVYATGFQLQVWHGDGAGQWVLVDTVSVREACANLSVQKWIPDDEHTSPVWVVGVGDNAEYVILELVATGIVCCLQLGNRVVEKVAEGVLQNYGDSVRPITMVWPPFLPVPTPST</sequence>
<evidence type="ECO:0000256" key="1">
    <source>
        <dbReference type="SAM" id="MobiDB-lite"/>
    </source>
</evidence>
<gene>
    <name evidence="3" type="primary">ga18161</name>
    <name evidence="3" type="ORF">PR202_ga18161</name>
</gene>
<reference evidence="3" key="2">
    <citation type="submission" date="2021-12" db="EMBL/GenBank/DDBJ databases">
        <title>Resequencing data analysis of finger millet.</title>
        <authorList>
            <person name="Hatakeyama M."/>
            <person name="Aluri S."/>
            <person name="Balachadran M.T."/>
            <person name="Sivarajan S.R."/>
            <person name="Poveda L."/>
            <person name="Shimizu-Inatsugi R."/>
            <person name="Schlapbach R."/>
            <person name="Sreeman S.M."/>
            <person name="Shimizu K.K."/>
        </authorList>
    </citation>
    <scope>NUCLEOTIDE SEQUENCE</scope>
</reference>
<dbReference type="EMBL" id="BQKI01000008">
    <property type="protein sequence ID" value="GJN00934.1"/>
    <property type="molecule type" value="Genomic_DNA"/>
</dbReference>
<protein>
    <recommendedName>
        <fullName evidence="2">F-box protein AT5G49610-like beta-propeller domain-containing protein</fullName>
    </recommendedName>
</protein>
<evidence type="ECO:0000313" key="3">
    <source>
        <dbReference type="EMBL" id="GJN00934.1"/>
    </source>
</evidence>
<feature type="region of interest" description="Disordered" evidence="1">
    <location>
        <begin position="1"/>
        <end position="24"/>
    </location>
</feature>
<dbReference type="Proteomes" id="UP001054889">
    <property type="component" value="Unassembled WGS sequence"/>
</dbReference>
<reference evidence="3" key="1">
    <citation type="journal article" date="2018" name="DNA Res.">
        <title>Multiple hybrid de novo genome assembly of finger millet, an orphan allotetraploid crop.</title>
        <authorList>
            <person name="Hatakeyama M."/>
            <person name="Aluri S."/>
            <person name="Balachadran M.T."/>
            <person name="Sivarajan S.R."/>
            <person name="Patrignani A."/>
            <person name="Gruter S."/>
            <person name="Poveda L."/>
            <person name="Shimizu-Inatsugi R."/>
            <person name="Baeten J."/>
            <person name="Francoijs K.J."/>
            <person name="Nataraja K.N."/>
            <person name="Reddy Y.A.N."/>
            <person name="Phadnis S."/>
            <person name="Ravikumar R.L."/>
            <person name="Schlapbach R."/>
            <person name="Sreeman S.M."/>
            <person name="Shimizu K.K."/>
        </authorList>
    </citation>
    <scope>NUCLEOTIDE SEQUENCE</scope>
</reference>
<organism evidence="3 4">
    <name type="scientific">Eleusine coracana subsp. coracana</name>
    <dbReference type="NCBI Taxonomy" id="191504"/>
    <lineage>
        <taxon>Eukaryota</taxon>
        <taxon>Viridiplantae</taxon>
        <taxon>Streptophyta</taxon>
        <taxon>Embryophyta</taxon>
        <taxon>Tracheophyta</taxon>
        <taxon>Spermatophyta</taxon>
        <taxon>Magnoliopsida</taxon>
        <taxon>Liliopsida</taxon>
        <taxon>Poales</taxon>
        <taxon>Poaceae</taxon>
        <taxon>PACMAD clade</taxon>
        <taxon>Chloridoideae</taxon>
        <taxon>Cynodonteae</taxon>
        <taxon>Eleusininae</taxon>
        <taxon>Eleusine</taxon>
    </lineage>
</organism>
<dbReference type="PANTHER" id="PTHR33207">
    <property type="entry name" value="F-BOX DOMAIN CONTAINING PROTEIN-RELATED"/>
    <property type="match status" value="1"/>
</dbReference>
<comment type="caution">
    <text evidence="3">The sequence shown here is derived from an EMBL/GenBank/DDBJ whole genome shotgun (WGS) entry which is preliminary data.</text>
</comment>
<proteinExistence type="predicted"/>
<dbReference type="InterPro" id="IPR036047">
    <property type="entry name" value="F-box-like_dom_sf"/>
</dbReference>
<evidence type="ECO:0000259" key="2">
    <source>
        <dbReference type="Pfam" id="PF23635"/>
    </source>
</evidence>
<name>A0AAV5CS91_ELECO</name>
<feature type="domain" description="F-box protein AT5G49610-like beta-propeller" evidence="2">
    <location>
        <begin position="128"/>
        <end position="404"/>
    </location>
</feature>
<dbReference type="AlphaFoldDB" id="A0AAV5CS91"/>
<dbReference type="SUPFAM" id="SSF81383">
    <property type="entry name" value="F-box domain"/>
    <property type="match status" value="1"/>
</dbReference>
<keyword evidence="4" id="KW-1185">Reference proteome</keyword>